<dbReference type="EMBL" id="MN738753">
    <property type="protein sequence ID" value="QHS83369.1"/>
    <property type="molecule type" value="Genomic_DNA"/>
</dbReference>
<sequence>MTTIVSCYYKTKINKHSHDKYDNWIRWLVLGLNKVNIVVYTQESDREYLTAIFEENKNIQYKIIVKELNDLAIVKKYPDIWVNQERIDPQQHISRRKECYIIWNSKFDFLKETIDSNPFDSEYFIWNDIGNVRDLNTARFLQGYPNKDKISRDKLDIILLRPFERKQDIFYTNEVHFSGSMFGGHKETLTTLHEKYYNIFDLYINSNKFIGCDQQLISTMYILNSSLFNTIIPKMGLIDVWFYLYYYYSN</sequence>
<name>A0A6C0ATU9_9ZZZZ</name>
<evidence type="ECO:0000313" key="1">
    <source>
        <dbReference type="EMBL" id="QHS83369.1"/>
    </source>
</evidence>
<reference evidence="1" key="1">
    <citation type="journal article" date="2020" name="Nature">
        <title>Giant virus diversity and host interactions through global metagenomics.</title>
        <authorList>
            <person name="Schulz F."/>
            <person name="Roux S."/>
            <person name="Paez-Espino D."/>
            <person name="Jungbluth S."/>
            <person name="Walsh D.A."/>
            <person name="Denef V.J."/>
            <person name="McMahon K.D."/>
            <person name="Konstantinidis K.T."/>
            <person name="Eloe-Fadrosh E.A."/>
            <person name="Kyrpides N.C."/>
            <person name="Woyke T."/>
        </authorList>
    </citation>
    <scope>NUCLEOTIDE SEQUENCE</scope>
    <source>
        <strain evidence="1">GVMAG-S-ERX555943-30</strain>
    </source>
</reference>
<accession>A0A6C0ATU9</accession>
<dbReference type="AlphaFoldDB" id="A0A6C0ATU9"/>
<evidence type="ECO:0008006" key="2">
    <source>
        <dbReference type="Google" id="ProtNLM"/>
    </source>
</evidence>
<protein>
    <recommendedName>
        <fullName evidence="2">Nucleotide-diphospho-sugar transferase domain-containing protein</fullName>
    </recommendedName>
</protein>
<proteinExistence type="predicted"/>
<dbReference type="Pfam" id="PF09612">
    <property type="entry name" value="HtrL_YibB"/>
    <property type="match status" value="1"/>
</dbReference>
<organism evidence="1">
    <name type="scientific">viral metagenome</name>
    <dbReference type="NCBI Taxonomy" id="1070528"/>
    <lineage>
        <taxon>unclassified sequences</taxon>
        <taxon>metagenomes</taxon>
        <taxon>organismal metagenomes</taxon>
    </lineage>
</organism>
<dbReference type="InterPro" id="IPR011735">
    <property type="entry name" value="WlaTC/HtrL_glycosyltransf"/>
</dbReference>